<comment type="catalytic activity">
    <reaction evidence="4">
        <text>L-asparagine + H2O = L-aspartate + NH4(+)</text>
        <dbReference type="Rhea" id="RHEA:21016"/>
        <dbReference type="ChEBI" id="CHEBI:15377"/>
        <dbReference type="ChEBI" id="CHEBI:28938"/>
        <dbReference type="ChEBI" id="CHEBI:29991"/>
        <dbReference type="ChEBI" id="CHEBI:58048"/>
        <dbReference type="EC" id="3.5.1.1"/>
    </reaction>
</comment>
<dbReference type="SUPFAM" id="SSF53774">
    <property type="entry name" value="Glutaminase/Asparaginase"/>
    <property type="match status" value="1"/>
</dbReference>
<evidence type="ECO:0000313" key="12">
    <source>
        <dbReference type="Proteomes" id="UP000886723"/>
    </source>
</evidence>
<organism evidence="11 12">
    <name type="scientific">Candidatus Pullilachnospira stercoravium</name>
    <dbReference type="NCBI Taxonomy" id="2840913"/>
    <lineage>
        <taxon>Bacteria</taxon>
        <taxon>Bacillati</taxon>
        <taxon>Bacillota</taxon>
        <taxon>Clostridia</taxon>
        <taxon>Lachnospirales</taxon>
        <taxon>Lachnospiraceae</taxon>
        <taxon>Lachnospiraceae incertae sedis</taxon>
        <taxon>Candidatus Pullilachnospira</taxon>
    </lineage>
</organism>
<dbReference type="Gene3D" id="3.40.50.40">
    <property type="match status" value="1"/>
</dbReference>
<dbReference type="GO" id="GO:0006520">
    <property type="term" value="P:amino acid metabolic process"/>
    <property type="evidence" value="ECO:0007669"/>
    <property type="project" value="InterPro"/>
</dbReference>
<dbReference type="SMART" id="SM00870">
    <property type="entry name" value="Asparaginase"/>
    <property type="match status" value="1"/>
</dbReference>
<dbReference type="InterPro" id="IPR041725">
    <property type="entry name" value="L-asparaginase_I"/>
</dbReference>
<dbReference type="PANTHER" id="PTHR11707:SF28">
    <property type="entry name" value="60 KDA LYSOPHOSPHOLIPASE"/>
    <property type="match status" value="1"/>
</dbReference>
<feature type="domain" description="L-asparaginase N-terminal" evidence="9">
    <location>
        <begin position="3"/>
        <end position="182"/>
    </location>
</feature>
<dbReference type="PROSITE" id="PS00144">
    <property type="entry name" value="ASN_GLN_ASE_1"/>
    <property type="match status" value="1"/>
</dbReference>
<dbReference type="Pfam" id="PF00710">
    <property type="entry name" value="Asparaginase"/>
    <property type="match status" value="1"/>
</dbReference>
<dbReference type="InterPro" id="IPR006033">
    <property type="entry name" value="AsnA_fam"/>
</dbReference>
<dbReference type="InterPro" id="IPR020827">
    <property type="entry name" value="Asparaginase/glutaminase_AS1"/>
</dbReference>
<dbReference type="EC" id="3.5.1.1" evidence="2"/>
<dbReference type="InterPro" id="IPR027475">
    <property type="entry name" value="Asparaginase/glutaminase_AS2"/>
</dbReference>
<evidence type="ECO:0000256" key="6">
    <source>
        <dbReference type="PIRSR" id="PIRSR001220-2"/>
    </source>
</evidence>
<evidence type="ECO:0000256" key="7">
    <source>
        <dbReference type="PROSITE-ProRule" id="PRU10099"/>
    </source>
</evidence>
<dbReference type="InterPro" id="IPR027474">
    <property type="entry name" value="L-asparaginase_N"/>
</dbReference>
<dbReference type="FunFam" id="3.40.50.1170:FF:000001">
    <property type="entry name" value="L-asparaginase 2"/>
    <property type="match status" value="1"/>
</dbReference>
<evidence type="ECO:0000256" key="8">
    <source>
        <dbReference type="PROSITE-ProRule" id="PRU10100"/>
    </source>
</evidence>
<dbReference type="GO" id="GO:0004067">
    <property type="term" value="F:asparaginase activity"/>
    <property type="evidence" value="ECO:0007669"/>
    <property type="project" value="UniProtKB-UniRule"/>
</dbReference>
<dbReference type="SFLD" id="SFLDS00057">
    <property type="entry name" value="Glutaminase/Asparaginase"/>
    <property type="match status" value="1"/>
</dbReference>
<dbReference type="Pfam" id="PF17763">
    <property type="entry name" value="Asparaginase_C"/>
    <property type="match status" value="1"/>
</dbReference>
<name>A0A9D1NVS5_9FIRM</name>
<dbReference type="InterPro" id="IPR040919">
    <property type="entry name" value="Asparaginase_C"/>
</dbReference>
<comment type="similarity">
    <text evidence="1">Belongs to the asparaginase 1 family.</text>
</comment>
<dbReference type="CDD" id="cd08963">
    <property type="entry name" value="L-asparaginase_I"/>
    <property type="match status" value="1"/>
</dbReference>
<feature type="binding site" evidence="6">
    <location>
        <begin position="85"/>
        <end position="86"/>
    </location>
    <ligand>
        <name>substrate</name>
    </ligand>
</feature>
<feature type="active site" description="O-isoaspartyl threonine intermediate" evidence="5">
    <location>
        <position position="12"/>
    </location>
</feature>
<dbReference type="InterPro" id="IPR006034">
    <property type="entry name" value="Asparaginase/glutaminase-like"/>
</dbReference>
<gene>
    <name evidence="11" type="ORF">IAA63_07505</name>
</gene>
<evidence type="ECO:0000256" key="5">
    <source>
        <dbReference type="PIRSR" id="PIRSR001220-1"/>
    </source>
</evidence>
<evidence type="ECO:0000256" key="3">
    <source>
        <dbReference type="ARBA" id="ARBA00022801"/>
    </source>
</evidence>
<proteinExistence type="inferred from homology"/>
<evidence type="ECO:0000259" key="9">
    <source>
        <dbReference type="Pfam" id="PF00710"/>
    </source>
</evidence>
<dbReference type="InterPro" id="IPR036152">
    <property type="entry name" value="Asp/glu_Ase-like_sf"/>
</dbReference>
<feature type="active site" evidence="8">
    <location>
        <position position="85"/>
    </location>
</feature>
<dbReference type="PIRSF" id="PIRSF001220">
    <property type="entry name" value="L-ASNase_gatD"/>
    <property type="match status" value="1"/>
</dbReference>
<protein>
    <recommendedName>
        <fullName evidence="2">asparaginase</fullName>
        <ecNumber evidence="2">3.5.1.1</ecNumber>
    </recommendedName>
</protein>
<feature type="binding site" evidence="6">
    <location>
        <position position="54"/>
    </location>
    <ligand>
        <name>substrate</name>
    </ligand>
</feature>
<dbReference type="PANTHER" id="PTHR11707">
    <property type="entry name" value="L-ASPARAGINASE"/>
    <property type="match status" value="1"/>
</dbReference>
<feature type="active site" evidence="7">
    <location>
        <position position="12"/>
    </location>
</feature>
<dbReference type="Proteomes" id="UP000886723">
    <property type="component" value="Unassembled WGS sequence"/>
</dbReference>
<evidence type="ECO:0000313" key="11">
    <source>
        <dbReference type="EMBL" id="HIV12969.1"/>
    </source>
</evidence>
<dbReference type="NCBIfam" id="TIGR00519">
    <property type="entry name" value="asnASE_I"/>
    <property type="match status" value="1"/>
</dbReference>
<dbReference type="InterPro" id="IPR027473">
    <property type="entry name" value="L-asparaginase_C"/>
</dbReference>
<dbReference type="AlphaFoldDB" id="A0A9D1NVS5"/>
<evidence type="ECO:0000259" key="10">
    <source>
        <dbReference type="Pfam" id="PF17763"/>
    </source>
</evidence>
<evidence type="ECO:0000256" key="2">
    <source>
        <dbReference type="ARBA" id="ARBA00012920"/>
    </source>
</evidence>
<dbReference type="Gene3D" id="3.40.50.1170">
    <property type="entry name" value="L-asparaginase, N-terminal domain"/>
    <property type="match status" value="1"/>
</dbReference>
<reference evidence="11" key="2">
    <citation type="journal article" date="2021" name="PeerJ">
        <title>Extensive microbial diversity within the chicken gut microbiome revealed by metagenomics and culture.</title>
        <authorList>
            <person name="Gilroy R."/>
            <person name="Ravi A."/>
            <person name="Getino M."/>
            <person name="Pursley I."/>
            <person name="Horton D.L."/>
            <person name="Alikhan N.F."/>
            <person name="Baker D."/>
            <person name="Gharbi K."/>
            <person name="Hall N."/>
            <person name="Watson M."/>
            <person name="Adriaenssens E.M."/>
            <person name="Foster-Nyarko E."/>
            <person name="Jarju S."/>
            <person name="Secka A."/>
            <person name="Antonio M."/>
            <person name="Oren A."/>
            <person name="Chaudhuri R.R."/>
            <person name="La Ragione R."/>
            <person name="Hildebrand F."/>
            <person name="Pallen M.J."/>
        </authorList>
    </citation>
    <scope>NUCLEOTIDE SEQUENCE</scope>
    <source>
        <strain evidence="11">ChiBcec2-4451</strain>
    </source>
</reference>
<reference evidence="11" key="1">
    <citation type="submission" date="2020-10" db="EMBL/GenBank/DDBJ databases">
        <authorList>
            <person name="Gilroy R."/>
        </authorList>
    </citation>
    <scope>NUCLEOTIDE SEQUENCE</scope>
    <source>
        <strain evidence="11">ChiBcec2-4451</strain>
    </source>
</reference>
<evidence type="ECO:0000256" key="4">
    <source>
        <dbReference type="ARBA" id="ARBA00049366"/>
    </source>
</evidence>
<dbReference type="PROSITE" id="PS51732">
    <property type="entry name" value="ASN_GLN_ASE_3"/>
    <property type="match status" value="1"/>
</dbReference>
<evidence type="ECO:0000256" key="1">
    <source>
        <dbReference type="ARBA" id="ARBA00010518"/>
    </source>
</evidence>
<accession>A0A9D1NVS5</accession>
<dbReference type="PIRSF" id="PIRSF500176">
    <property type="entry name" value="L_ASNase"/>
    <property type="match status" value="1"/>
</dbReference>
<keyword evidence="3" id="KW-0378">Hydrolase</keyword>
<dbReference type="EMBL" id="DVON01000165">
    <property type="protein sequence ID" value="HIV12969.1"/>
    <property type="molecule type" value="Genomic_DNA"/>
</dbReference>
<dbReference type="PRINTS" id="PR00139">
    <property type="entry name" value="ASNGLNASE"/>
</dbReference>
<comment type="caution">
    <text evidence="11">The sequence shown here is derived from an EMBL/GenBank/DDBJ whole genome shotgun (WGS) entry which is preliminary data.</text>
</comment>
<dbReference type="PROSITE" id="PS00917">
    <property type="entry name" value="ASN_GLN_ASE_2"/>
    <property type="match status" value="1"/>
</dbReference>
<dbReference type="InterPro" id="IPR037152">
    <property type="entry name" value="L-asparaginase_N_sf"/>
</dbReference>
<feature type="domain" description="Asparaginase/glutaminase C-terminal" evidence="10">
    <location>
        <begin position="205"/>
        <end position="321"/>
    </location>
</feature>
<sequence>MKRILLLTTGGTIASVKTENGLAPGTSGEEILSYIPEAKKYCRMEVCQIFSLDSTNLQPEHWLKIAGKIREAYEKFDGFVITHGTDTMAYTAAALSYLIQNPEKPVILTGAQKPISAPITDARKNLLDSIRFAVKDGVRGVYIVFDGKAILGTRARKIRTKSYSAFDSINYPVAAFIDDRRILQYVEAEEEPVPVRFYDQIDPGVFLLKLIPGMEPDILRYIGSRYDAIIIESYGVGGIPFYDRRNFLEELARLTRDGKIVVIATQVMLEGSDAEVYEVGFKAVNEYNVLQAYDMTVEAAAVKLMWILGMTRDFARVRELFYRPVSHDIVSMEE</sequence>